<dbReference type="CDD" id="cd02966">
    <property type="entry name" value="TlpA_like_family"/>
    <property type="match status" value="1"/>
</dbReference>
<evidence type="ECO:0000259" key="1">
    <source>
        <dbReference type="PROSITE" id="PS51352"/>
    </source>
</evidence>
<dbReference type="InterPro" id="IPR017937">
    <property type="entry name" value="Thioredoxin_CS"/>
</dbReference>
<proteinExistence type="predicted"/>
<dbReference type="InterPro" id="IPR013766">
    <property type="entry name" value="Thioredoxin_domain"/>
</dbReference>
<dbReference type="SUPFAM" id="SSF52833">
    <property type="entry name" value="Thioredoxin-like"/>
    <property type="match status" value="1"/>
</dbReference>
<dbReference type="PANTHER" id="PTHR42852">
    <property type="entry name" value="THIOL:DISULFIDE INTERCHANGE PROTEIN DSBE"/>
    <property type="match status" value="1"/>
</dbReference>
<feature type="domain" description="Thioredoxin" evidence="1">
    <location>
        <begin position="21"/>
        <end position="166"/>
    </location>
</feature>
<accession>A0A660S7N4</accession>
<dbReference type="EMBL" id="QNBC01000059">
    <property type="protein sequence ID" value="RKX66027.1"/>
    <property type="molecule type" value="Genomic_DNA"/>
</dbReference>
<dbReference type="Proteomes" id="UP000282321">
    <property type="component" value="Unassembled WGS sequence"/>
</dbReference>
<reference evidence="2 3" key="1">
    <citation type="submission" date="2018-06" db="EMBL/GenBank/DDBJ databases">
        <title>Extensive metabolic versatility and redundancy in microbially diverse, dynamic hydrothermal sediments.</title>
        <authorList>
            <person name="Dombrowski N."/>
            <person name="Teske A."/>
            <person name="Baker B.J."/>
        </authorList>
    </citation>
    <scope>NUCLEOTIDE SEQUENCE [LARGE SCALE GENOMIC DNA]</scope>
    <source>
        <strain evidence="2">B35_G9</strain>
    </source>
</reference>
<dbReference type="InterPro" id="IPR050553">
    <property type="entry name" value="Thioredoxin_ResA/DsbE_sf"/>
</dbReference>
<dbReference type="PROSITE" id="PS51352">
    <property type="entry name" value="THIOREDOXIN_2"/>
    <property type="match status" value="1"/>
</dbReference>
<dbReference type="Pfam" id="PF00578">
    <property type="entry name" value="AhpC-TSA"/>
    <property type="match status" value="1"/>
</dbReference>
<dbReference type="Gene3D" id="3.40.30.10">
    <property type="entry name" value="Glutaredoxin"/>
    <property type="match status" value="1"/>
</dbReference>
<sequence length="181" mass="20466">MRTRLLIMSMVLTITIFSLVNAETRKAINFTLKGLDGNSYTLDSLVSTHKAVIVDFWATWCAPCKLELDKLREKYPILQDSGIIFVAINEDGPASRGRLKGELKAHKWEYLLVYDHNSSVMRNYNVKSIPNTFIINKKGEIAYEHKGFSIGMENDIFLHALEIARTANDSATAKVNKKVSK</sequence>
<evidence type="ECO:0000313" key="2">
    <source>
        <dbReference type="EMBL" id="RKX66027.1"/>
    </source>
</evidence>
<comment type="caution">
    <text evidence="2">The sequence shown here is derived from an EMBL/GenBank/DDBJ whole genome shotgun (WGS) entry which is preliminary data.</text>
</comment>
<dbReference type="GO" id="GO:0016491">
    <property type="term" value="F:oxidoreductase activity"/>
    <property type="evidence" value="ECO:0007669"/>
    <property type="project" value="InterPro"/>
</dbReference>
<dbReference type="GO" id="GO:0016209">
    <property type="term" value="F:antioxidant activity"/>
    <property type="evidence" value="ECO:0007669"/>
    <property type="project" value="InterPro"/>
</dbReference>
<organism evidence="2 3">
    <name type="scientific">candidate division TA06 bacterium</name>
    <dbReference type="NCBI Taxonomy" id="2250710"/>
    <lineage>
        <taxon>Bacteria</taxon>
        <taxon>Bacteria division TA06</taxon>
    </lineage>
</organism>
<dbReference type="AlphaFoldDB" id="A0A660S7N4"/>
<dbReference type="PANTHER" id="PTHR42852:SF17">
    <property type="entry name" value="THIOREDOXIN-LIKE PROTEIN HI_1115"/>
    <property type="match status" value="1"/>
</dbReference>
<gene>
    <name evidence="2" type="ORF">DRP44_05030</name>
</gene>
<evidence type="ECO:0000313" key="3">
    <source>
        <dbReference type="Proteomes" id="UP000282321"/>
    </source>
</evidence>
<dbReference type="InterPro" id="IPR036249">
    <property type="entry name" value="Thioredoxin-like_sf"/>
</dbReference>
<dbReference type="PROSITE" id="PS00194">
    <property type="entry name" value="THIOREDOXIN_1"/>
    <property type="match status" value="1"/>
</dbReference>
<protein>
    <recommendedName>
        <fullName evidence="1">Thioredoxin domain-containing protein</fullName>
    </recommendedName>
</protein>
<name>A0A660S7N4_UNCT6</name>
<dbReference type="InterPro" id="IPR000866">
    <property type="entry name" value="AhpC/TSA"/>
</dbReference>